<evidence type="ECO:0000313" key="1">
    <source>
        <dbReference type="EMBL" id="AGF91586.1"/>
    </source>
</evidence>
<accession>M1NXG8</accession>
<sequence>MTAKETTAVFDKIGLNEIVVDGQLVIDEDLDGKFNKQAIIEWAEKNNVEIVDQYYGAEDTTIFS</sequence>
<evidence type="ECO:0000313" key="2">
    <source>
        <dbReference type="Proteomes" id="UP000011837"/>
    </source>
</evidence>
<proteinExistence type="predicted"/>
<protein>
    <submittedName>
        <fullName evidence="1">Uncharacterized protein</fullName>
    </submittedName>
</protein>
<dbReference type="Proteomes" id="UP000011837">
    <property type="component" value="Segment"/>
</dbReference>
<organism evidence="1 2">
    <name type="scientific">Prochlorococcus phage P-SSP6</name>
    <dbReference type="NCBI Taxonomy" id="382275"/>
    <lineage>
        <taxon>Viruses</taxon>
        <taxon>Duplodnaviria</taxon>
        <taxon>Heunggongvirae</taxon>
        <taxon>Uroviricota</taxon>
        <taxon>Caudoviricetes</taxon>
        <taxon>Autographivirales</taxon>
        <taxon>Sechaudvirinae</taxon>
        <taxon>Tangaroavirus</taxon>
        <taxon>Tangaroavirus tv951510a</taxon>
    </lineage>
</organism>
<name>M1NXG8_9CAUD</name>
<dbReference type="EMBL" id="HQ634152">
    <property type="protein sequence ID" value="AGF91586.1"/>
    <property type="molecule type" value="Genomic_DNA"/>
</dbReference>
<gene>
    <name evidence="1" type="ORF">PRUG_00029</name>
</gene>
<reference evidence="1 2" key="1">
    <citation type="submission" date="2010-10" db="EMBL/GenBank/DDBJ databases">
        <title>The Genome Sequence of Prochlorococcus phage P-SSP6.</title>
        <authorList>
            <consortium name="The Broad Institute Genome Sequencing Platform"/>
            <person name="Henn M.R."/>
            <person name="Sullivan M.S."/>
            <person name="Osburne M.S."/>
            <person name="Levin J."/>
            <person name="Malboeuf C."/>
            <person name="Casali M."/>
            <person name="Russ C."/>
            <person name="Lennon N."/>
            <person name="Chapman S.B."/>
            <person name="Erlich R."/>
            <person name="Young S.K."/>
            <person name="Yandava C."/>
            <person name="Zeng Q."/>
            <person name="Alvarado L."/>
            <person name="Anderson S."/>
            <person name="Berlin A."/>
            <person name="Chen Z."/>
            <person name="Freedman E."/>
            <person name="Gellesch M."/>
            <person name="Goldberg J."/>
            <person name="Green L."/>
            <person name="Griggs A."/>
            <person name="Gujja S."/>
            <person name="Heilman E.R."/>
            <person name="Heiman D."/>
            <person name="Hollinger A."/>
            <person name="Howarth C."/>
            <person name="Larson L."/>
            <person name="Mehta T."/>
            <person name="Pearson M."/>
            <person name="Roberts A."/>
            <person name="Ryan E."/>
            <person name="Saif S."/>
            <person name="Shea T."/>
            <person name="Shenoy N."/>
            <person name="Sisk P."/>
            <person name="Stolte C."/>
            <person name="Sykes S."/>
            <person name="White J."/>
            <person name="Yu Q."/>
            <person name="Coleman M.L."/>
            <person name="Huang K.H."/>
            <person name="Weigele P.R."/>
            <person name="DeFrancesco A.S."/>
            <person name="Kern S.E."/>
            <person name="Thompson L.R."/>
            <person name="Fu R."/>
            <person name="Hombeck B."/>
            <person name="Chisholm S.W."/>
            <person name="Haas B."/>
            <person name="Nusbaum C."/>
            <person name="Birren B."/>
        </authorList>
    </citation>
    <scope>NUCLEOTIDE SEQUENCE [LARGE SCALE GENOMIC DNA]</scope>
    <source>
        <strain evidence="1">P-SSP6</strain>
    </source>
</reference>